<comment type="caution">
    <text evidence="3">The sequence shown here is derived from an EMBL/GenBank/DDBJ whole genome shotgun (WGS) entry which is preliminary data.</text>
</comment>
<protein>
    <submittedName>
        <fullName evidence="3">Lytic transglycosylase domain-containing protein</fullName>
    </submittedName>
</protein>
<dbReference type="Gene3D" id="1.10.530.10">
    <property type="match status" value="1"/>
</dbReference>
<gene>
    <name evidence="3" type="ORF">EOE18_01635</name>
</gene>
<dbReference type="SUPFAM" id="SSF53955">
    <property type="entry name" value="Lysozyme-like"/>
    <property type="match status" value="1"/>
</dbReference>
<evidence type="ECO:0000313" key="4">
    <source>
        <dbReference type="Proteomes" id="UP000282837"/>
    </source>
</evidence>
<dbReference type="Pfam" id="PF01464">
    <property type="entry name" value="SLT"/>
    <property type="match status" value="1"/>
</dbReference>
<accession>A0A437ND76</accession>
<reference evidence="3 4" key="1">
    <citation type="submission" date="2019-01" db="EMBL/GenBank/DDBJ databases">
        <authorList>
            <person name="Chen W.-M."/>
        </authorList>
    </citation>
    <scope>NUCLEOTIDE SEQUENCE [LARGE SCALE GENOMIC DNA]</scope>
    <source>
        <strain evidence="3 4">FSY-9</strain>
    </source>
</reference>
<keyword evidence="4" id="KW-1185">Reference proteome</keyword>
<dbReference type="InterPro" id="IPR008258">
    <property type="entry name" value="Transglycosylase_SLT_dom_1"/>
</dbReference>
<evidence type="ECO:0000259" key="2">
    <source>
        <dbReference type="Pfam" id="PF01464"/>
    </source>
</evidence>
<proteinExistence type="inferred from homology"/>
<dbReference type="Proteomes" id="UP000282837">
    <property type="component" value="Unassembled WGS sequence"/>
</dbReference>
<dbReference type="EMBL" id="SACO01000001">
    <property type="protein sequence ID" value="RVU07806.1"/>
    <property type="molecule type" value="Genomic_DNA"/>
</dbReference>
<name>A0A437ND76_9SPHN</name>
<evidence type="ECO:0000313" key="3">
    <source>
        <dbReference type="EMBL" id="RVU07806.1"/>
    </source>
</evidence>
<feature type="domain" description="Transglycosylase SLT" evidence="2">
    <location>
        <begin position="61"/>
        <end position="114"/>
    </location>
</feature>
<dbReference type="AlphaFoldDB" id="A0A437ND76"/>
<organism evidence="3 4">
    <name type="scientific">Novosphingobium umbonatum</name>
    <dbReference type="NCBI Taxonomy" id="1908524"/>
    <lineage>
        <taxon>Bacteria</taxon>
        <taxon>Pseudomonadati</taxon>
        <taxon>Pseudomonadota</taxon>
        <taxon>Alphaproteobacteria</taxon>
        <taxon>Sphingomonadales</taxon>
        <taxon>Sphingomonadaceae</taxon>
        <taxon>Novosphingobium</taxon>
    </lineage>
</organism>
<comment type="similarity">
    <text evidence="1">Belongs to the virb1 family.</text>
</comment>
<dbReference type="InterPro" id="IPR023346">
    <property type="entry name" value="Lysozyme-like_dom_sf"/>
</dbReference>
<dbReference type="OrthoDB" id="8477976at2"/>
<evidence type="ECO:0000256" key="1">
    <source>
        <dbReference type="ARBA" id="ARBA00009387"/>
    </source>
</evidence>
<sequence length="345" mass="35291">MPCANLAPGAAQLARALLQWLRTLLPQELGLSQPDTWAAGWLPSTASGQTGDTTDSVRAAIARASQAKGVDFSYMLAQARLESSLNPNARASTSSAAGLYQFTNATWLDTVQKHGGMLGIGAGGVGLADPTSRAQLLALRHDPDASAMMAASLASDNQNALTGILGRQPDSTELYLAHFLGVEGAGKFLSALNTDPSQSAAAVLPRAAGANRSIFFDDSGSPRSVGQVMAMLRNRMNNAMQAEGGAGGFDSLAMAGVGYGNLDYASVAQPGFGPLGANQAPAEPFGGPIAQEFASARQEMGGTSFAPVRSMADTLEAAFGAVGNALAPAPQFVRNAYSSLKALGL</sequence>